<comment type="caution">
    <text evidence="2">The sequence shown here is derived from an EMBL/GenBank/DDBJ whole genome shotgun (WGS) entry which is preliminary data.</text>
</comment>
<sequence>MSIHQKQAITIAVVGDVHDQWEEADNNALEQLNIDLILFVGDFGNESVPVVRKISEISVPKAVIMGNHDAWYTASAWGRKKCPYDRSQEDWLQKQLDLLGDIHIGYDKLDFPQFKLSVVGSRPYSWGGPEWKNKEFLRDRYQVTNFQESTTKIMSAVHETSEDNIIFLGHNGPTGLGKHPEAICGKDWQPIGGDHGDPDFTQAIEQTYDLGKKIPLVTFGHMHHRLRHTRSQLRTRVVSSEQGTVYLNAACVPRIIEENGKKLRNFSLVTLENGKVSNISLVWVDNQGAIATEDRLYEQPVLSPIH</sequence>
<dbReference type="RefSeq" id="WP_008277242.1">
    <property type="nucleotide sequence ID" value="NZ_AAXW01000039.1"/>
</dbReference>
<dbReference type="OrthoDB" id="504928at2"/>
<reference evidence="2 3" key="1">
    <citation type="submission" date="2007-03" db="EMBL/GenBank/DDBJ databases">
        <authorList>
            <person name="Stal L."/>
            <person name="Ferriera S."/>
            <person name="Johnson J."/>
            <person name="Kravitz S."/>
            <person name="Beeson K."/>
            <person name="Sutton G."/>
            <person name="Rogers Y.-H."/>
            <person name="Friedman R."/>
            <person name="Frazier M."/>
            <person name="Venter J.C."/>
        </authorList>
    </citation>
    <scope>NUCLEOTIDE SEQUENCE [LARGE SCALE GENOMIC DNA]</scope>
    <source>
        <strain evidence="2 3">CCY0110</strain>
    </source>
</reference>
<dbReference type="NCBIfam" id="TIGR04168">
    <property type="entry name" value="TIGR04168 family protein"/>
    <property type="match status" value="1"/>
</dbReference>
<dbReference type="PANTHER" id="PTHR35769">
    <property type="entry name" value="CALCINEURIN-LIKE METALLO-PHOSPHOESTERASE SUPERFAMILY PROTEIN"/>
    <property type="match status" value="1"/>
</dbReference>
<dbReference type="InterPro" id="IPR004843">
    <property type="entry name" value="Calcineurin-like_PHP"/>
</dbReference>
<name>A3IV36_9CHRO</name>
<dbReference type="GO" id="GO:0016787">
    <property type="term" value="F:hydrolase activity"/>
    <property type="evidence" value="ECO:0007669"/>
    <property type="project" value="InterPro"/>
</dbReference>
<accession>A3IV36</accession>
<feature type="domain" description="Calcineurin-like phosphoesterase" evidence="1">
    <location>
        <begin position="10"/>
        <end position="224"/>
    </location>
</feature>
<dbReference type="Proteomes" id="UP000003781">
    <property type="component" value="Unassembled WGS sequence"/>
</dbReference>
<dbReference type="EMBL" id="AAXW01000039">
    <property type="protein sequence ID" value="EAZ89690.1"/>
    <property type="molecule type" value="Genomic_DNA"/>
</dbReference>
<evidence type="ECO:0000313" key="2">
    <source>
        <dbReference type="EMBL" id="EAZ89690.1"/>
    </source>
</evidence>
<evidence type="ECO:0000259" key="1">
    <source>
        <dbReference type="Pfam" id="PF00149"/>
    </source>
</evidence>
<organism evidence="2 3">
    <name type="scientific">Crocosphaera chwakensis CCY0110</name>
    <dbReference type="NCBI Taxonomy" id="391612"/>
    <lineage>
        <taxon>Bacteria</taxon>
        <taxon>Bacillati</taxon>
        <taxon>Cyanobacteriota</taxon>
        <taxon>Cyanophyceae</taxon>
        <taxon>Oscillatoriophycideae</taxon>
        <taxon>Chroococcales</taxon>
        <taxon>Aphanothecaceae</taxon>
        <taxon>Crocosphaera</taxon>
        <taxon>Crocosphaera chwakensis</taxon>
    </lineage>
</organism>
<dbReference type="InterPro" id="IPR029052">
    <property type="entry name" value="Metallo-depent_PP-like"/>
</dbReference>
<dbReference type="CDD" id="cd07397">
    <property type="entry name" value="MPP_NostocDevT-like"/>
    <property type="match status" value="1"/>
</dbReference>
<dbReference type="InterPro" id="IPR027629">
    <property type="entry name" value="DevT-like"/>
</dbReference>
<dbReference type="Pfam" id="PF00149">
    <property type="entry name" value="Metallophos"/>
    <property type="match status" value="1"/>
</dbReference>
<keyword evidence="3" id="KW-1185">Reference proteome</keyword>
<protein>
    <submittedName>
        <fullName evidence="2">Metallophosphoesterase</fullName>
    </submittedName>
</protein>
<dbReference type="Gene3D" id="3.60.21.10">
    <property type="match status" value="1"/>
</dbReference>
<dbReference type="eggNOG" id="COG0639">
    <property type="taxonomic scope" value="Bacteria"/>
</dbReference>
<dbReference type="PANTHER" id="PTHR35769:SF2">
    <property type="entry name" value="CALCINEURIN-LIKE METALLO-PHOSPHOESTERASE SUPERFAMILY PROTEIN"/>
    <property type="match status" value="1"/>
</dbReference>
<evidence type="ECO:0000313" key="3">
    <source>
        <dbReference type="Proteomes" id="UP000003781"/>
    </source>
</evidence>
<dbReference type="SUPFAM" id="SSF56300">
    <property type="entry name" value="Metallo-dependent phosphatases"/>
    <property type="match status" value="1"/>
</dbReference>
<dbReference type="AlphaFoldDB" id="A3IV36"/>
<gene>
    <name evidence="2" type="ORF">CY0110_11267</name>
</gene>
<proteinExistence type="predicted"/>